<keyword evidence="2" id="KW-1185">Reference proteome</keyword>
<dbReference type="Proteomes" id="UP000299102">
    <property type="component" value="Unassembled WGS sequence"/>
</dbReference>
<comment type="caution">
    <text evidence="1">The sequence shown here is derived from an EMBL/GenBank/DDBJ whole genome shotgun (WGS) entry which is preliminary data.</text>
</comment>
<gene>
    <name evidence="1" type="ORF">EVAR_59602_1</name>
</gene>
<accession>A0A4C1Z8F2</accession>
<organism evidence="1 2">
    <name type="scientific">Eumeta variegata</name>
    <name type="common">Bagworm moth</name>
    <name type="synonym">Eumeta japonica</name>
    <dbReference type="NCBI Taxonomy" id="151549"/>
    <lineage>
        <taxon>Eukaryota</taxon>
        <taxon>Metazoa</taxon>
        <taxon>Ecdysozoa</taxon>
        <taxon>Arthropoda</taxon>
        <taxon>Hexapoda</taxon>
        <taxon>Insecta</taxon>
        <taxon>Pterygota</taxon>
        <taxon>Neoptera</taxon>
        <taxon>Endopterygota</taxon>
        <taxon>Lepidoptera</taxon>
        <taxon>Glossata</taxon>
        <taxon>Ditrysia</taxon>
        <taxon>Tineoidea</taxon>
        <taxon>Psychidae</taxon>
        <taxon>Oiketicinae</taxon>
        <taxon>Eumeta</taxon>
    </lineage>
</organism>
<name>A0A4C1Z8F2_EUMVA</name>
<sequence>MVMNSAVDSTNTLALATALQHERHLKLRLQLYSLRESSNSKLYCAHFDILPVSRTRYAPEVGRTDAANQS</sequence>
<proteinExistence type="predicted"/>
<dbReference type="EMBL" id="BGZK01001608">
    <property type="protein sequence ID" value="GBP83189.1"/>
    <property type="molecule type" value="Genomic_DNA"/>
</dbReference>
<evidence type="ECO:0000313" key="2">
    <source>
        <dbReference type="Proteomes" id="UP000299102"/>
    </source>
</evidence>
<dbReference type="AlphaFoldDB" id="A0A4C1Z8F2"/>
<reference evidence="1 2" key="1">
    <citation type="journal article" date="2019" name="Commun. Biol.">
        <title>The bagworm genome reveals a unique fibroin gene that provides high tensile strength.</title>
        <authorList>
            <person name="Kono N."/>
            <person name="Nakamura H."/>
            <person name="Ohtoshi R."/>
            <person name="Tomita M."/>
            <person name="Numata K."/>
            <person name="Arakawa K."/>
        </authorList>
    </citation>
    <scope>NUCLEOTIDE SEQUENCE [LARGE SCALE GENOMIC DNA]</scope>
</reference>
<evidence type="ECO:0000313" key="1">
    <source>
        <dbReference type="EMBL" id="GBP83189.1"/>
    </source>
</evidence>
<protein>
    <submittedName>
        <fullName evidence="1">Uncharacterized protein</fullName>
    </submittedName>
</protein>